<evidence type="ECO:0000256" key="4">
    <source>
        <dbReference type="ARBA" id="ARBA00022989"/>
    </source>
</evidence>
<dbReference type="InterPro" id="IPR004680">
    <property type="entry name" value="Cit_transptr-like_dom"/>
</dbReference>
<evidence type="ECO:0000259" key="8">
    <source>
        <dbReference type="Pfam" id="PF03600"/>
    </source>
</evidence>
<reference evidence="9 10" key="1">
    <citation type="submission" date="2024-06" db="EMBL/GenBank/DDBJ databases">
        <title>A chromosome-level genome assembly of beet webworm, Loxostege sticticalis.</title>
        <authorList>
            <person name="Zhang Y."/>
        </authorList>
    </citation>
    <scope>NUCLEOTIDE SEQUENCE [LARGE SCALE GENOMIC DNA]</scope>
    <source>
        <strain evidence="9">AQ028</strain>
        <tissue evidence="9">Male pupae</tissue>
    </source>
</reference>
<feature type="transmembrane region" description="Helical" evidence="7">
    <location>
        <begin position="493"/>
        <end position="512"/>
    </location>
</feature>
<feature type="transmembrane region" description="Helical" evidence="7">
    <location>
        <begin position="797"/>
        <end position="822"/>
    </location>
</feature>
<feature type="transmembrane region" description="Helical" evidence="7">
    <location>
        <begin position="706"/>
        <end position="724"/>
    </location>
</feature>
<feature type="transmembrane region" description="Helical" evidence="7">
    <location>
        <begin position="407"/>
        <end position="425"/>
    </location>
</feature>
<feature type="transmembrane region" description="Helical" evidence="7">
    <location>
        <begin position="312"/>
        <end position="332"/>
    </location>
</feature>
<feature type="transmembrane region" description="Helical" evidence="7">
    <location>
        <begin position="373"/>
        <end position="395"/>
    </location>
</feature>
<feature type="transmembrane region" description="Helical" evidence="7">
    <location>
        <begin position="607"/>
        <end position="627"/>
    </location>
</feature>
<feature type="region of interest" description="Disordered" evidence="6">
    <location>
        <begin position="1"/>
        <end position="23"/>
    </location>
</feature>
<dbReference type="AlphaFoldDB" id="A0ABD0S5K0"/>
<evidence type="ECO:0000256" key="5">
    <source>
        <dbReference type="ARBA" id="ARBA00023136"/>
    </source>
</evidence>
<keyword evidence="5 7" id="KW-0472">Membrane</keyword>
<comment type="caution">
    <text evidence="9">The sequence shown here is derived from an EMBL/GenBank/DDBJ whole genome shotgun (WGS) entry which is preliminary data.</text>
</comment>
<feature type="transmembrane region" description="Helical" evidence="7">
    <location>
        <begin position="147"/>
        <end position="164"/>
    </location>
</feature>
<evidence type="ECO:0000256" key="2">
    <source>
        <dbReference type="ARBA" id="ARBA00022448"/>
    </source>
</evidence>
<evidence type="ECO:0000256" key="1">
    <source>
        <dbReference type="ARBA" id="ARBA00004141"/>
    </source>
</evidence>
<feature type="transmembrane region" description="Helical" evidence="7">
    <location>
        <begin position="662"/>
        <end position="686"/>
    </location>
</feature>
<dbReference type="GO" id="GO:0016020">
    <property type="term" value="C:membrane"/>
    <property type="evidence" value="ECO:0007669"/>
    <property type="project" value="UniProtKB-SubCell"/>
</dbReference>
<gene>
    <name evidence="9" type="ORF">ABMA28_011550</name>
</gene>
<dbReference type="Proteomes" id="UP001549921">
    <property type="component" value="Unassembled WGS sequence"/>
</dbReference>
<keyword evidence="4 7" id="KW-1133">Transmembrane helix</keyword>
<evidence type="ECO:0000256" key="3">
    <source>
        <dbReference type="ARBA" id="ARBA00022692"/>
    </source>
</evidence>
<dbReference type="Pfam" id="PF03600">
    <property type="entry name" value="CitMHS"/>
    <property type="match status" value="1"/>
</dbReference>
<feature type="domain" description="Citrate transporter-like" evidence="8">
    <location>
        <begin position="327"/>
        <end position="760"/>
    </location>
</feature>
<comment type="subcellular location">
    <subcellularLocation>
        <location evidence="1">Membrane</location>
        <topology evidence="1">Multi-pass membrane protein</topology>
    </subcellularLocation>
</comment>
<evidence type="ECO:0000313" key="9">
    <source>
        <dbReference type="EMBL" id="KAL0809343.1"/>
    </source>
</evidence>
<proteinExistence type="predicted"/>
<dbReference type="InterPro" id="IPR051475">
    <property type="entry name" value="Diverse_Ion_Transporter"/>
</dbReference>
<keyword evidence="2" id="KW-0813">Transport</keyword>
<protein>
    <recommendedName>
        <fullName evidence="8">Citrate transporter-like domain-containing protein</fullName>
    </recommendedName>
</protein>
<evidence type="ECO:0000256" key="6">
    <source>
        <dbReference type="SAM" id="MobiDB-lite"/>
    </source>
</evidence>
<feature type="transmembrane region" description="Helical" evidence="7">
    <location>
        <begin position="633"/>
        <end position="650"/>
    </location>
</feature>
<accession>A0ABD0S5K0</accession>
<feature type="transmembrane region" description="Helical" evidence="7">
    <location>
        <begin position="339"/>
        <end position="361"/>
    </location>
</feature>
<dbReference type="PANTHER" id="PTHR43568:SF1">
    <property type="entry name" value="P PROTEIN"/>
    <property type="match status" value="1"/>
</dbReference>
<evidence type="ECO:0000256" key="7">
    <source>
        <dbReference type="SAM" id="Phobius"/>
    </source>
</evidence>
<name>A0ABD0S5K0_LOXSC</name>
<organism evidence="9 10">
    <name type="scientific">Loxostege sticticalis</name>
    <name type="common">Beet webworm moth</name>
    <dbReference type="NCBI Taxonomy" id="481309"/>
    <lineage>
        <taxon>Eukaryota</taxon>
        <taxon>Metazoa</taxon>
        <taxon>Ecdysozoa</taxon>
        <taxon>Arthropoda</taxon>
        <taxon>Hexapoda</taxon>
        <taxon>Insecta</taxon>
        <taxon>Pterygota</taxon>
        <taxon>Neoptera</taxon>
        <taxon>Endopterygota</taxon>
        <taxon>Lepidoptera</taxon>
        <taxon>Glossata</taxon>
        <taxon>Ditrysia</taxon>
        <taxon>Pyraloidea</taxon>
        <taxon>Crambidae</taxon>
        <taxon>Pyraustinae</taxon>
        <taxon>Loxostege</taxon>
    </lineage>
</organism>
<keyword evidence="3 7" id="KW-0812">Transmembrane</keyword>
<evidence type="ECO:0000313" key="10">
    <source>
        <dbReference type="Proteomes" id="UP001549921"/>
    </source>
</evidence>
<dbReference type="EMBL" id="JBEDNZ010000029">
    <property type="protein sequence ID" value="KAL0809343.1"/>
    <property type="molecule type" value="Genomic_DNA"/>
</dbReference>
<feature type="compositionally biased region" description="Polar residues" evidence="6">
    <location>
        <begin position="9"/>
        <end position="23"/>
    </location>
</feature>
<dbReference type="PANTHER" id="PTHR43568">
    <property type="entry name" value="P PROTEIN"/>
    <property type="match status" value="1"/>
</dbReference>
<sequence>MDKLVKSVKSWTGSSRKASPDLTRSQYSLVSNGEFTAEAVQLWIGLPAEVKYDPSLASLRQLYEKEHGKVENLQSRRQNGTSRPKRLPFVSSAPHLNNNVNNAPHLDDCAGVGIEINNIGSKEKQILGNGSGETSTKMAKARHYTKMTLLLACWVFFTAVFLMYNEREEIVRNTSIAPGEVKSYILRIPANQLSLLIELSGPFIPEQSEKKLNASQGHEKLEVWLERWTLKEGGKVREDDVELRVSSTPWSIILDNEQELDFSEGEPRSTILRLTSKDTDSNHTSVYALRMRSTANETTPCSMKYTVNPLDVSTGVIYSCVLLCGLYVLIIFEIINRTMAAILVSTTALATLSIAGLRPTLPEVISWLDVETLLLLFSMMLLVSIMAETGMFDFLAVYTFEVTKGKLWPLITLLCAITAILSTVLDNVTTVLLMTPVTIRLCEVMDLDPVPILMSMVIFSNIGGTATPVGDPPNVIIASNKIIVNSGINFTNFTFHMTLGILLVCVQTYFQLRFIYRDTSKLRLNVPREIQELKQQIAIWRRAADSLPHFSKDEHVVRERLERKVKKLNIQLETMVKESSKRACPKDTFKSTLADMKEKYKIRDKALLVKATVAVGFVVAVFFLHSIPELNRVSLGWTALLGAILLLTLADREDLEPILHRVEWSTLLFFAALFVLMEALSKLGLIQFIGGLTESLILKVDESARLAVAIILMLWVSGVTSAFVDNIPLTTMMVRIVTSLGSNPNLNLPMAPLVWALSFGACLGGNGTLIGASANVVCAGVAEQHGYRFTFMQFFKVGFPVMIGHLIVASGYLLLCHCVFTWH</sequence>
<dbReference type="CDD" id="cd01116">
    <property type="entry name" value="P_permease"/>
    <property type="match status" value="1"/>
</dbReference>